<sequence length="552" mass="61019">MSDMITPVDMLMKWSRERGDKTWLVQPQGARTLSWNWKQAEAESRKLAGALLAMGLKRGDRVAISGRNTAHWFLVDCACGLAGLVAVGLYPKQSPDAVTFILKHSEAKVLFLGPMMDGAEFIGAVPKDIPTIGFPYADAPTAQQTWDEVVSKGTPVEGYQRPARDDLAALIYTSGTTGNPKGVMITWGNVTFAAEQTLKVMPSQGEERFFSYLPLAHAFERGAVLGLSTYLGAEVHFLENLDKLAEQLPRVGPTRFYGVPLVYGRFQSGVLRKMPQDKLARLTGIPILGGFIRKKILKGLGLHNARYIFSGAAPLPIPVMNWFKQYLKVDLLQGYGMTENSIYATANLPHQNRLGSVGKPMPDSGFKLSEEGEILFKHPGVMAGYYKEPEKTKETFTEDGYLRTGDKGRQDADGYVYITGRVKDIFKTLKGKYVSPAPIEGQLARNVDIDQLCLVGSGLTQPLMLVSLLPGVAKNKPRAQLDKELIADMKIVNENLEAHEQIAKLVVVKEAWTIDNGVMTPTMKVKRNEIEKRYAAIIEKEGAIRSQIAWEE</sequence>
<dbReference type="Pfam" id="PF00501">
    <property type="entry name" value="AMP-binding"/>
    <property type="match status" value="1"/>
</dbReference>
<dbReference type="GO" id="GO:0004467">
    <property type="term" value="F:long-chain fatty acid-CoA ligase activity"/>
    <property type="evidence" value="ECO:0007669"/>
    <property type="project" value="TreeGrafter"/>
</dbReference>
<dbReference type="InterPro" id="IPR042099">
    <property type="entry name" value="ANL_N_sf"/>
</dbReference>
<name>A0A4R7PB20_9GAMM</name>
<dbReference type="InterPro" id="IPR000873">
    <property type="entry name" value="AMP-dep_synth/lig_dom"/>
</dbReference>
<dbReference type="EMBL" id="SOBT01000008">
    <property type="protein sequence ID" value="TDU30842.1"/>
    <property type="molecule type" value="Genomic_DNA"/>
</dbReference>
<dbReference type="PRINTS" id="PR00154">
    <property type="entry name" value="AMPBINDING"/>
</dbReference>
<keyword evidence="2" id="KW-0067">ATP-binding</keyword>
<dbReference type="PANTHER" id="PTHR43272">
    <property type="entry name" value="LONG-CHAIN-FATTY-ACID--COA LIGASE"/>
    <property type="match status" value="1"/>
</dbReference>
<dbReference type="Pfam" id="PF23562">
    <property type="entry name" value="AMP-binding_C_3"/>
    <property type="match status" value="1"/>
</dbReference>
<dbReference type="GO" id="GO:0005524">
    <property type="term" value="F:ATP binding"/>
    <property type="evidence" value="ECO:0007669"/>
    <property type="project" value="UniProtKB-KW"/>
</dbReference>
<feature type="domain" description="AMP-dependent synthetase/ligase" evidence="3">
    <location>
        <begin position="14"/>
        <end position="386"/>
    </location>
</feature>
<keyword evidence="5" id="KW-1185">Reference proteome</keyword>
<gene>
    <name evidence="4" type="ORF">DFR24_0199</name>
</gene>
<dbReference type="SUPFAM" id="SSF56801">
    <property type="entry name" value="Acetyl-CoA synthetase-like"/>
    <property type="match status" value="1"/>
</dbReference>
<dbReference type="Gene3D" id="3.40.50.12780">
    <property type="entry name" value="N-terminal domain of ligase-like"/>
    <property type="match status" value="1"/>
</dbReference>
<accession>A0A4R7PB20</accession>
<reference evidence="4 5" key="1">
    <citation type="submission" date="2019-03" db="EMBL/GenBank/DDBJ databases">
        <title>Genomic Encyclopedia of Type Strains, Phase IV (KMG-IV): sequencing the most valuable type-strain genomes for metagenomic binning, comparative biology and taxonomic classification.</title>
        <authorList>
            <person name="Goeker M."/>
        </authorList>
    </citation>
    <scope>NUCLEOTIDE SEQUENCE [LARGE SCALE GENOMIC DNA]</scope>
    <source>
        <strain evidence="4 5">DSM 26377</strain>
    </source>
</reference>
<evidence type="ECO:0000313" key="4">
    <source>
        <dbReference type="EMBL" id="TDU30842.1"/>
    </source>
</evidence>
<dbReference type="GO" id="GO:0016020">
    <property type="term" value="C:membrane"/>
    <property type="evidence" value="ECO:0007669"/>
    <property type="project" value="TreeGrafter"/>
</dbReference>
<proteinExistence type="predicted"/>
<dbReference type="InterPro" id="IPR020845">
    <property type="entry name" value="AMP-binding_CS"/>
</dbReference>
<evidence type="ECO:0000313" key="5">
    <source>
        <dbReference type="Proteomes" id="UP000295341"/>
    </source>
</evidence>
<evidence type="ECO:0000256" key="2">
    <source>
        <dbReference type="ARBA" id="ARBA00022840"/>
    </source>
</evidence>
<dbReference type="PROSITE" id="PS00455">
    <property type="entry name" value="AMP_BINDING"/>
    <property type="match status" value="1"/>
</dbReference>
<dbReference type="InterPro" id="IPR020459">
    <property type="entry name" value="AMP-binding"/>
</dbReference>
<evidence type="ECO:0000259" key="3">
    <source>
        <dbReference type="Pfam" id="PF00501"/>
    </source>
</evidence>
<keyword evidence="1" id="KW-0547">Nucleotide-binding</keyword>
<organism evidence="4 5">
    <name type="scientific">Panacagrimonas perspica</name>
    <dbReference type="NCBI Taxonomy" id="381431"/>
    <lineage>
        <taxon>Bacteria</taxon>
        <taxon>Pseudomonadati</taxon>
        <taxon>Pseudomonadota</taxon>
        <taxon>Gammaproteobacteria</taxon>
        <taxon>Nevskiales</taxon>
        <taxon>Nevskiaceae</taxon>
        <taxon>Panacagrimonas</taxon>
    </lineage>
</organism>
<dbReference type="AlphaFoldDB" id="A0A4R7PB20"/>
<dbReference type="Proteomes" id="UP000295341">
    <property type="component" value="Unassembled WGS sequence"/>
</dbReference>
<evidence type="ECO:0000256" key="1">
    <source>
        <dbReference type="ARBA" id="ARBA00022741"/>
    </source>
</evidence>
<dbReference type="PANTHER" id="PTHR43272:SF33">
    <property type="entry name" value="AMP-BINDING DOMAIN-CONTAINING PROTEIN-RELATED"/>
    <property type="match status" value="1"/>
</dbReference>
<dbReference type="RefSeq" id="WP_246051465.1">
    <property type="nucleotide sequence ID" value="NZ_MWIN01000023.1"/>
</dbReference>
<protein>
    <submittedName>
        <fullName evidence="4">Long-chain acyl-CoA synthetase</fullName>
    </submittedName>
</protein>
<comment type="caution">
    <text evidence="4">The sequence shown here is derived from an EMBL/GenBank/DDBJ whole genome shotgun (WGS) entry which is preliminary data.</text>
</comment>